<keyword evidence="1" id="KW-0812">Transmembrane</keyword>
<gene>
    <name evidence="2" type="ORF">SAMN04488023_101229</name>
</gene>
<protein>
    <submittedName>
        <fullName evidence="2">Uncharacterized protein</fullName>
    </submittedName>
</protein>
<dbReference type="STRING" id="390241.SAMN04488023_101229"/>
<evidence type="ECO:0000313" key="3">
    <source>
        <dbReference type="Proteomes" id="UP000199572"/>
    </source>
</evidence>
<accession>A0A1H9J685</accession>
<feature type="transmembrane region" description="Helical" evidence="1">
    <location>
        <begin position="49"/>
        <end position="67"/>
    </location>
</feature>
<sequence length="114" mass="13515">MRRRNFSRGKKLLFFIPGAILIATALGYVVKFLWNSILPEVVFCKPINFWQALGLLVLCRLLFGSFGRGGGPGKFGHRGTGMREKWRNMSTEDQDRFREEYKNRCRDWRRRREE</sequence>
<feature type="transmembrane region" description="Helical" evidence="1">
    <location>
        <begin position="12"/>
        <end position="34"/>
    </location>
</feature>
<name>A0A1H9J685_9SPHI</name>
<organism evidence="2 3">
    <name type="scientific">Pedobacter rhizosphaerae</name>
    <dbReference type="NCBI Taxonomy" id="390241"/>
    <lineage>
        <taxon>Bacteria</taxon>
        <taxon>Pseudomonadati</taxon>
        <taxon>Bacteroidota</taxon>
        <taxon>Sphingobacteriia</taxon>
        <taxon>Sphingobacteriales</taxon>
        <taxon>Sphingobacteriaceae</taxon>
        <taxon>Pedobacter</taxon>
    </lineage>
</organism>
<dbReference type="EMBL" id="FOGG01000001">
    <property type="protein sequence ID" value="SEQ82135.1"/>
    <property type="molecule type" value="Genomic_DNA"/>
</dbReference>
<keyword evidence="1" id="KW-1133">Transmembrane helix</keyword>
<keyword evidence="3" id="KW-1185">Reference proteome</keyword>
<evidence type="ECO:0000256" key="1">
    <source>
        <dbReference type="SAM" id="Phobius"/>
    </source>
</evidence>
<proteinExistence type="predicted"/>
<keyword evidence="1" id="KW-0472">Membrane</keyword>
<dbReference type="RefSeq" id="WP_090880057.1">
    <property type="nucleotide sequence ID" value="NZ_FOGG01000001.1"/>
</dbReference>
<dbReference type="Proteomes" id="UP000199572">
    <property type="component" value="Unassembled WGS sequence"/>
</dbReference>
<reference evidence="2 3" key="1">
    <citation type="submission" date="2016-10" db="EMBL/GenBank/DDBJ databases">
        <authorList>
            <person name="de Groot N.N."/>
        </authorList>
    </citation>
    <scope>NUCLEOTIDE SEQUENCE [LARGE SCALE GENOMIC DNA]</scope>
    <source>
        <strain evidence="2 3">DSM 18610</strain>
    </source>
</reference>
<dbReference type="AlphaFoldDB" id="A0A1H9J685"/>
<dbReference type="OrthoDB" id="1099872at2"/>
<evidence type="ECO:0000313" key="2">
    <source>
        <dbReference type="EMBL" id="SEQ82135.1"/>
    </source>
</evidence>